<keyword evidence="2" id="KW-1133">Transmembrane helix</keyword>
<dbReference type="STRING" id="2018661.A0A2A2JT11"/>
<dbReference type="Proteomes" id="UP000218231">
    <property type="component" value="Unassembled WGS sequence"/>
</dbReference>
<keyword evidence="5" id="KW-1185">Reference proteome</keyword>
<keyword evidence="2" id="KW-0812">Transmembrane</keyword>
<dbReference type="InterPro" id="IPR043076">
    <property type="entry name" value="Fusogen_EFF/AFF_dom3"/>
</dbReference>
<dbReference type="PANTHER" id="PTHR37415:SF2">
    <property type="entry name" value="EFF-1A-RELATED"/>
    <property type="match status" value="1"/>
</dbReference>
<dbReference type="AlphaFoldDB" id="A0A2A2JT11"/>
<feature type="compositionally biased region" description="Acidic residues" evidence="1">
    <location>
        <begin position="636"/>
        <end position="645"/>
    </location>
</feature>
<protein>
    <submittedName>
        <fullName evidence="4">Uncharacterized protein</fullName>
    </submittedName>
</protein>
<feature type="signal peptide" evidence="3">
    <location>
        <begin position="1"/>
        <end position="21"/>
    </location>
</feature>
<evidence type="ECO:0000256" key="3">
    <source>
        <dbReference type="SAM" id="SignalP"/>
    </source>
</evidence>
<dbReference type="OrthoDB" id="5816567at2759"/>
<organism evidence="4 5">
    <name type="scientific">Diploscapter pachys</name>
    <dbReference type="NCBI Taxonomy" id="2018661"/>
    <lineage>
        <taxon>Eukaryota</taxon>
        <taxon>Metazoa</taxon>
        <taxon>Ecdysozoa</taxon>
        <taxon>Nematoda</taxon>
        <taxon>Chromadorea</taxon>
        <taxon>Rhabditida</taxon>
        <taxon>Rhabditina</taxon>
        <taxon>Rhabditomorpha</taxon>
        <taxon>Rhabditoidea</taxon>
        <taxon>Rhabditidae</taxon>
        <taxon>Diploscapter</taxon>
    </lineage>
</organism>
<name>A0A2A2JT11_9BILA</name>
<dbReference type="Pfam" id="PF14884">
    <property type="entry name" value="EFF-AFF"/>
    <property type="match status" value="1"/>
</dbReference>
<reference evidence="4 5" key="1">
    <citation type="journal article" date="2017" name="Curr. Biol.">
        <title>Genome architecture and evolution of a unichromosomal asexual nematode.</title>
        <authorList>
            <person name="Fradin H."/>
            <person name="Zegar C."/>
            <person name="Gutwein M."/>
            <person name="Lucas J."/>
            <person name="Kovtun M."/>
            <person name="Corcoran D."/>
            <person name="Baugh L.R."/>
            <person name="Kiontke K."/>
            <person name="Gunsalus K."/>
            <person name="Fitch D.H."/>
            <person name="Piano F."/>
        </authorList>
    </citation>
    <scope>NUCLEOTIDE SEQUENCE [LARGE SCALE GENOMIC DNA]</scope>
    <source>
        <strain evidence="4">PF1309</strain>
    </source>
</reference>
<sequence>MRPILVLLNLLLFPFIKVSEAALNNDQLFNELFPVQPPHCARTPVVIAQTSRDVSSHVRGGMQMQFPIGLGTAVCFRLQRRDGGLTTSWLHTIRLAKLEHHHPISQRYEFGIPEASAECKCECDQTAASCSADTHLYKDCDTNIEDQTCYRTFFPNQAPIGCAEEDIPKMCCELKFRPLDNETYTAVKLEQPSTFATFEYKAYDYVKGKWQEQDEKVIRTQLDSGTQDRIVDSLRKISLAVAAGGRASHQLESGMYFTKSNPGGEMEELRMAPLNEITDNNFDRLGWYRKRADGTFHVQNGIVRLQDVHKAKSTNCKEQKYQSVLAAQFYEPSKYNLSRPLEASFPWIQSARIYDGSRRQAVVTHSQGTNLQITLQLTQEADEAGVEFYHNASKIRDFSGTIIVDSRSNRFLNLTVYGASGKIDGVVKFSPNPQSNDLYSFTTFVNELNVTNRSLIVPLPAIVDDGQRMICLRADEMPLTQGLCRIIQYYEVPLEIDLVSGTWRYHIGHCPDCNKRQYRFDSFTKFFNPSAWLNGVKSVGDGVHLVISLVGWIAVMVMVMFIIKYIIYPLCKCLQCLKGLGECLCPNSYGFNNSSSQRRDHHRDRDKKIDRNRERRFSIEDIEHNEKRHRRRRDTDEEEEKASRV</sequence>
<dbReference type="GO" id="GO:0000768">
    <property type="term" value="P:syncytium formation by plasma membrane fusion"/>
    <property type="evidence" value="ECO:0007669"/>
    <property type="project" value="TreeGrafter"/>
</dbReference>
<feature type="transmembrane region" description="Helical" evidence="2">
    <location>
        <begin position="545"/>
        <end position="568"/>
    </location>
</feature>
<evidence type="ECO:0000313" key="5">
    <source>
        <dbReference type="Proteomes" id="UP000218231"/>
    </source>
</evidence>
<keyword evidence="3" id="KW-0732">Signal</keyword>
<evidence type="ECO:0000256" key="1">
    <source>
        <dbReference type="SAM" id="MobiDB-lite"/>
    </source>
</evidence>
<dbReference type="GO" id="GO:0044291">
    <property type="term" value="C:cell-cell contact zone"/>
    <property type="evidence" value="ECO:0007669"/>
    <property type="project" value="TreeGrafter"/>
</dbReference>
<gene>
    <name evidence="4" type="ORF">WR25_07442</name>
</gene>
<evidence type="ECO:0000313" key="4">
    <source>
        <dbReference type="EMBL" id="PAV64886.1"/>
    </source>
</evidence>
<accession>A0A2A2JT11</accession>
<feature type="chain" id="PRO_5012765056" evidence="3">
    <location>
        <begin position="22"/>
        <end position="645"/>
    </location>
</feature>
<dbReference type="InterPro" id="IPR029213">
    <property type="entry name" value="Fusogen_EFF/AFF"/>
</dbReference>
<dbReference type="Gene3D" id="2.60.98.60">
    <property type="entry name" value="Cell-cell fusogen EFF/AFF, domain 1"/>
    <property type="match status" value="3"/>
</dbReference>
<evidence type="ECO:0000256" key="2">
    <source>
        <dbReference type="SAM" id="Phobius"/>
    </source>
</evidence>
<keyword evidence="2" id="KW-0472">Membrane</keyword>
<dbReference type="EMBL" id="LIAE01010235">
    <property type="protein sequence ID" value="PAV64886.1"/>
    <property type="molecule type" value="Genomic_DNA"/>
</dbReference>
<comment type="caution">
    <text evidence="4">The sequence shown here is derived from an EMBL/GenBank/DDBJ whole genome shotgun (WGS) entry which is preliminary data.</text>
</comment>
<feature type="compositionally biased region" description="Basic and acidic residues" evidence="1">
    <location>
        <begin position="606"/>
        <end position="626"/>
    </location>
</feature>
<dbReference type="Gene3D" id="2.60.40.3980">
    <property type="entry name" value="Cell-cell fusogen EFF/AFF, domain 3"/>
    <property type="match status" value="1"/>
</dbReference>
<proteinExistence type="predicted"/>
<dbReference type="PANTHER" id="PTHR37415">
    <property type="entry name" value="EFF-1A"/>
    <property type="match status" value="1"/>
</dbReference>
<feature type="region of interest" description="Disordered" evidence="1">
    <location>
        <begin position="593"/>
        <end position="645"/>
    </location>
</feature>